<feature type="compositionally biased region" description="Acidic residues" evidence="7">
    <location>
        <begin position="1053"/>
        <end position="1076"/>
    </location>
</feature>
<evidence type="ECO:0000259" key="8">
    <source>
        <dbReference type="SMART" id="SM01264"/>
    </source>
</evidence>
<protein>
    <recommendedName>
        <fullName evidence="4">Presequence protease, mitochondrial</fullName>
    </recommendedName>
    <alternativeName>
        <fullName evidence="5">Pitrilysin metalloproteinase</fullName>
    </alternativeName>
</protein>
<dbReference type="SUPFAM" id="SSF63411">
    <property type="entry name" value="LuxS/MPP-like metallohydrolase"/>
    <property type="match status" value="4"/>
</dbReference>
<evidence type="ECO:0000256" key="3">
    <source>
        <dbReference type="ARBA" id="ARBA00011853"/>
    </source>
</evidence>
<dbReference type="Pfam" id="PF00675">
    <property type="entry name" value="Peptidase_M16"/>
    <property type="match status" value="1"/>
</dbReference>
<evidence type="ECO:0000256" key="1">
    <source>
        <dbReference type="ARBA" id="ARBA00004569"/>
    </source>
</evidence>
<dbReference type="FunFam" id="3.30.830.10:FF:000015">
    <property type="entry name" value="Putative zinc metalloprotease"/>
    <property type="match status" value="1"/>
</dbReference>
<comment type="function">
    <text evidence="6">Degrades mitochondrial transit peptides after their cleavage in the intermembrane space or in the matrix, and presequence peptides; clearance of these peptides is required to keep the presequence processing machinery running. Preferentially cleaves the N-terminal side of paired basic amino acid residues. Also degrades other unstructured peptides. May function as an ATP-dependent peptidase as opposed to a metalloendopeptidase.</text>
</comment>
<comment type="subunit">
    <text evidence="3">Monomer and homodimer; homodimerization is induced by binding of the substrate.</text>
</comment>
<dbReference type="GO" id="GO:0005758">
    <property type="term" value="C:mitochondrial intermembrane space"/>
    <property type="evidence" value="ECO:0007669"/>
    <property type="project" value="UniProtKB-SubCell"/>
</dbReference>
<dbReference type="AlphaFoldDB" id="A0A4S4KKA5"/>
<dbReference type="Proteomes" id="UP000309038">
    <property type="component" value="Unassembled WGS sequence"/>
</dbReference>
<sequence>MPSVQTNGENFGNFDLITRTKLDYADILVSKWKSRVTGLSIVHLDYDAPLVNGYFVVGTEIFNDSGCPHTLEHLVFMGSEKYPYKGIIDHLANRGFSNGTNAWTDNDHTAYTVSTAGEQGFLQLLPIYVDHILYPTLTNAGFVTEVHHINGKGENSGVVYSEMQGRENTSGDIMALQMQRLTFPEGSAYRSETGGLMQALRKLTVEQIREYHHSYYVPQNFTLIVAGKLASGTQSLLNVVQTQVEPSLIAHGQNQGPRPAGWKKPFVETPSANRPAFSETIKETVEFPEKDESVGEIQVSWVGPPPNAFLETKAIDMLGIYLTSSSASPLNKEFVEIESPLWQVTFESYQSKVLLNYITSTYIYFEEREAATRGSLNVYIGSVPTEHLDTFDEKLRCSLQRVVKEGVDMDRMAMLIDRDERQLRSKVESSKGDTFSGNVITDALYGAENGADLGPSLEEIPRLGELRKWTNEDWVNLLDKYYIKPHRVVLIGKPSAAMVQRLEEEEKARISKQQEALGESGLKKAEEELEAAKKEHEKEIPTEILKSFPVPDVKSIVWIPVQSLQEVGSSTERKKTVDPTTNNSLARHIEADGSSLPFFVAYDHVKSDFVCVHAYFSLANLPNHLRPHVTVYLSSLFSLPVTRSTGEHLSHEEVVNKLDNDTVQYDAGLGMSSGFSEILRISIKVENAKYETAIAWLKDLVYGIQFDKDRLQVTIAKLQQSLPEMKRDGNTVMSSVAANLLYDESSTSRAGAVLTQMEFIPEISKRLQESPEAVIAEFEEIRKHITEPSGVRFSVTGNVLDLKEPRSTWGKHFKQHLKESSLAPVPVAADTLSKIGKKPAKKAIIVSLPTVESSFVSYHAKGLQGFTHKDYPALRVAAEILNATESYLWRYIRGSGLAYGAYVTLDLEAGLSGFSLYRSSNSTEAFKQAKDVIHGLVHGTITLDETALDAAKSSIVYSVAKGVSTPGRAALVSFSNQALKGVSQNYNIEILEKYQAVTKEDVIYALREYYLPVFDPSSSVAVVVTAPSKAKELGDDLTMAGYEVEQRTLHIDPDEEGEESDSQMDTDEDDESDDGR</sequence>
<accession>A0A4S4KKA5</accession>
<evidence type="ECO:0000256" key="7">
    <source>
        <dbReference type="SAM" id="MobiDB-lite"/>
    </source>
</evidence>
<organism evidence="9 10">
    <name type="scientific">Hermanssonia centrifuga</name>
    <dbReference type="NCBI Taxonomy" id="98765"/>
    <lineage>
        <taxon>Eukaryota</taxon>
        <taxon>Fungi</taxon>
        <taxon>Dikarya</taxon>
        <taxon>Basidiomycota</taxon>
        <taxon>Agaricomycotina</taxon>
        <taxon>Agaricomycetes</taxon>
        <taxon>Polyporales</taxon>
        <taxon>Meruliaceae</taxon>
        <taxon>Hermanssonia</taxon>
    </lineage>
</organism>
<comment type="subcellular location">
    <subcellularLocation>
        <location evidence="1">Mitochondrion intermembrane space</location>
    </subcellularLocation>
</comment>
<comment type="caution">
    <text evidence="9">The sequence shown here is derived from an EMBL/GenBank/DDBJ whole genome shotgun (WGS) entry which is preliminary data.</text>
</comment>
<evidence type="ECO:0000313" key="10">
    <source>
        <dbReference type="Proteomes" id="UP000309038"/>
    </source>
</evidence>
<evidence type="ECO:0000256" key="6">
    <source>
        <dbReference type="ARBA" id="ARBA00045897"/>
    </source>
</evidence>
<dbReference type="GO" id="GO:0046872">
    <property type="term" value="F:metal ion binding"/>
    <property type="evidence" value="ECO:0007669"/>
    <property type="project" value="InterPro"/>
</dbReference>
<dbReference type="PANTHER" id="PTHR43016">
    <property type="entry name" value="PRESEQUENCE PROTEASE"/>
    <property type="match status" value="1"/>
</dbReference>
<feature type="region of interest" description="Disordered" evidence="7">
    <location>
        <begin position="510"/>
        <end position="536"/>
    </location>
</feature>
<dbReference type="SMART" id="SM01264">
    <property type="entry name" value="M16C_associated"/>
    <property type="match status" value="1"/>
</dbReference>
<dbReference type="Gene3D" id="3.30.830.10">
    <property type="entry name" value="Metalloenzyme, LuxS/M16 peptidase-like"/>
    <property type="match status" value="4"/>
</dbReference>
<evidence type="ECO:0000256" key="2">
    <source>
        <dbReference type="ARBA" id="ARBA00007575"/>
    </source>
</evidence>
<keyword evidence="10" id="KW-1185">Reference proteome</keyword>
<evidence type="ECO:0000256" key="5">
    <source>
        <dbReference type="ARBA" id="ARBA00034552"/>
    </source>
</evidence>
<name>A0A4S4KKA5_9APHY</name>
<dbReference type="InterPro" id="IPR013578">
    <property type="entry name" value="Peptidase_M16C_assoc"/>
</dbReference>
<evidence type="ECO:0000313" key="9">
    <source>
        <dbReference type="EMBL" id="THG98380.1"/>
    </source>
</evidence>
<evidence type="ECO:0000256" key="4">
    <source>
        <dbReference type="ARBA" id="ARBA00020167"/>
    </source>
</evidence>
<dbReference type="EMBL" id="SGPJ01000122">
    <property type="protein sequence ID" value="THG98380.1"/>
    <property type="molecule type" value="Genomic_DNA"/>
</dbReference>
<dbReference type="InterPro" id="IPR011765">
    <property type="entry name" value="Pept_M16_N"/>
</dbReference>
<feature type="domain" description="Peptidase M16C associated" evidence="8">
    <location>
        <begin position="492"/>
        <end position="763"/>
    </location>
</feature>
<dbReference type="GO" id="GO:0006508">
    <property type="term" value="P:proteolysis"/>
    <property type="evidence" value="ECO:0007669"/>
    <property type="project" value="InterPro"/>
</dbReference>
<feature type="compositionally biased region" description="Basic and acidic residues" evidence="7">
    <location>
        <begin position="521"/>
        <end position="536"/>
    </location>
</feature>
<gene>
    <name evidence="9" type="ORF">EW026_g3807</name>
</gene>
<comment type="similarity">
    <text evidence="2">Belongs to the peptidase M16 family. PreP subfamily.</text>
</comment>
<dbReference type="InterPro" id="IPR011249">
    <property type="entry name" value="Metalloenz_LuxS/M16"/>
</dbReference>
<dbReference type="Pfam" id="PF05193">
    <property type="entry name" value="Peptidase_M16_C"/>
    <property type="match status" value="2"/>
</dbReference>
<proteinExistence type="inferred from homology"/>
<dbReference type="InterPro" id="IPR007863">
    <property type="entry name" value="Peptidase_M16_C"/>
</dbReference>
<dbReference type="PANTHER" id="PTHR43016:SF16">
    <property type="entry name" value="METALLOPROTEASE, PUTATIVE (AFU_ORTHOLOGUE AFUA_4G07610)-RELATED"/>
    <property type="match status" value="1"/>
</dbReference>
<reference evidence="9 10" key="1">
    <citation type="submission" date="2019-02" db="EMBL/GenBank/DDBJ databases">
        <title>Genome sequencing of the rare red list fungi Phlebia centrifuga.</title>
        <authorList>
            <person name="Buettner E."/>
            <person name="Kellner H."/>
        </authorList>
    </citation>
    <scope>NUCLEOTIDE SEQUENCE [LARGE SCALE GENOMIC DNA]</scope>
    <source>
        <strain evidence="9 10">DSM 108282</strain>
    </source>
</reference>
<feature type="region of interest" description="Disordered" evidence="7">
    <location>
        <begin position="1044"/>
        <end position="1076"/>
    </location>
</feature>
<dbReference type="FunFam" id="3.30.830.10:FF:000031">
    <property type="entry name" value="Putative zinc metalloprotease"/>
    <property type="match status" value="1"/>
</dbReference>